<dbReference type="AlphaFoldDB" id="A0A1I4A2N7"/>
<accession>A0A1I4A2N7</accession>
<name>A0A1I4A2N7_9HYPH</name>
<evidence type="ECO:0000313" key="2">
    <source>
        <dbReference type="Proteomes" id="UP000198755"/>
    </source>
</evidence>
<proteinExistence type="predicted"/>
<dbReference type="Proteomes" id="UP000198755">
    <property type="component" value="Unassembled WGS sequence"/>
</dbReference>
<sequence>MFTGLRGPPKEGARASGVLKSSLILYFRYVLMRSAFTLAPYGQFGGQSQTLTLAEFQVDR</sequence>
<dbReference type="EMBL" id="FOSN01000009">
    <property type="protein sequence ID" value="SFK50510.1"/>
    <property type="molecule type" value="Genomic_DNA"/>
</dbReference>
<reference evidence="1 2" key="1">
    <citation type="submission" date="2016-10" db="EMBL/GenBank/DDBJ databases">
        <authorList>
            <person name="de Groot N.N."/>
        </authorList>
    </citation>
    <scope>NUCLEOTIDE SEQUENCE [LARGE SCALE GENOMIC DNA]</scope>
    <source>
        <strain evidence="1 2">NE2</strain>
    </source>
</reference>
<gene>
    <name evidence="1" type="ORF">SAMN05444581_10951</name>
</gene>
<keyword evidence="2" id="KW-1185">Reference proteome</keyword>
<organism evidence="1 2">
    <name type="scientific">Methylocapsa palsarum</name>
    <dbReference type="NCBI Taxonomy" id="1612308"/>
    <lineage>
        <taxon>Bacteria</taxon>
        <taxon>Pseudomonadati</taxon>
        <taxon>Pseudomonadota</taxon>
        <taxon>Alphaproteobacteria</taxon>
        <taxon>Hyphomicrobiales</taxon>
        <taxon>Beijerinckiaceae</taxon>
        <taxon>Methylocapsa</taxon>
    </lineage>
</organism>
<evidence type="ECO:0000313" key="1">
    <source>
        <dbReference type="EMBL" id="SFK50510.1"/>
    </source>
</evidence>
<protein>
    <submittedName>
        <fullName evidence="1">Uncharacterized protein</fullName>
    </submittedName>
</protein>